<dbReference type="RefSeq" id="WP_144042934.1">
    <property type="nucleotide sequence ID" value="NZ_BMPL01000069.1"/>
</dbReference>
<dbReference type="Proteomes" id="UP000318126">
    <property type="component" value="Unassembled WGS sequence"/>
</dbReference>
<comment type="caution">
    <text evidence="1">The sequence shown here is derived from an EMBL/GenBank/DDBJ whole genome shotgun (WGS) entry which is preliminary data.</text>
</comment>
<name>A0A553JCZ5_SHEHA</name>
<organism evidence="1 2">
    <name type="scientific">Shewanella hanedai</name>
    <name type="common">Alteromonas hanedai</name>
    <dbReference type="NCBI Taxonomy" id="25"/>
    <lineage>
        <taxon>Bacteria</taxon>
        <taxon>Pseudomonadati</taxon>
        <taxon>Pseudomonadota</taxon>
        <taxon>Gammaproteobacteria</taxon>
        <taxon>Alteromonadales</taxon>
        <taxon>Shewanellaceae</taxon>
        <taxon>Shewanella</taxon>
    </lineage>
</organism>
<keyword evidence="2" id="KW-1185">Reference proteome</keyword>
<dbReference type="EMBL" id="VKGK01000061">
    <property type="protein sequence ID" value="TRY10318.1"/>
    <property type="molecule type" value="Genomic_DNA"/>
</dbReference>
<dbReference type="AlphaFoldDB" id="A0A553JCZ5"/>
<gene>
    <name evidence="1" type="ORF">FN961_25390</name>
</gene>
<evidence type="ECO:0000313" key="1">
    <source>
        <dbReference type="EMBL" id="TRY10318.1"/>
    </source>
</evidence>
<sequence>MKSISIQFHATSEELLNFVISVSSELKLVVTMMTLKPFNLTIVEGKLELSEFLDKLKVGDLRLVLSTATPCIEFTSPNNFLDANSGSILIDIGPLSDLGLEESALSFISSEKDKISIANNVSSKLKRITKAGAIAVNPINGAEAKIRTHRYTQGAKVMADNGVKILPIAGNSFYKL</sequence>
<accession>A0A553JCZ5</accession>
<proteinExistence type="predicted"/>
<dbReference type="OrthoDB" id="9256268at2"/>
<protein>
    <submittedName>
        <fullName evidence="1">Uncharacterized protein</fullName>
    </submittedName>
</protein>
<evidence type="ECO:0000313" key="2">
    <source>
        <dbReference type="Proteomes" id="UP000318126"/>
    </source>
</evidence>
<reference evidence="2" key="1">
    <citation type="submission" date="2019-07" db="EMBL/GenBank/DDBJ databases">
        <title>Shewanella sp. YLB-08 draft genomic sequence.</title>
        <authorList>
            <person name="Yu L."/>
        </authorList>
    </citation>
    <scope>NUCLEOTIDE SEQUENCE [LARGE SCALE GENOMIC DNA]</scope>
    <source>
        <strain evidence="2">JCM 20706</strain>
    </source>
</reference>